<comment type="caution">
    <text evidence="1">The sequence shown here is derived from an EMBL/GenBank/DDBJ whole genome shotgun (WGS) entry which is preliminary data.</text>
</comment>
<dbReference type="Proteomes" id="UP001062846">
    <property type="component" value="Chromosome 12"/>
</dbReference>
<proteinExistence type="predicted"/>
<gene>
    <name evidence="1" type="ORF">RHMOL_Rhmol12G0182600</name>
</gene>
<organism evidence="1 2">
    <name type="scientific">Rhododendron molle</name>
    <name type="common">Chinese azalea</name>
    <name type="synonym">Azalea mollis</name>
    <dbReference type="NCBI Taxonomy" id="49168"/>
    <lineage>
        <taxon>Eukaryota</taxon>
        <taxon>Viridiplantae</taxon>
        <taxon>Streptophyta</taxon>
        <taxon>Embryophyta</taxon>
        <taxon>Tracheophyta</taxon>
        <taxon>Spermatophyta</taxon>
        <taxon>Magnoliopsida</taxon>
        <taxon>eudicotyledons</taxon>
        <taxon>Gunneridae</taxon>
        <taxon>Pentapetalae</taxon>
        <taxon>asterids</taxon>
        <taxon>Ericales</taxon>
        <taxon>Ericaceae</taxon>
        <taxon>Ericoideae</taxon>
        <taxon>Rhodoreae</taxon>
        <taxon>Rhododendron</taxon>
    </lineage>
</organism>
<evidence type="ECO:0000313" key="2">
    <source>
        <dbReference type="Proteomes" id="UP001062846"/>
    </source>
</evidence>
<evidence type="ECO:0000313" key="1">
    <source>
        <dbReference type="EMBL" id="KAI8528888.1"/>
    </source>
</evidence>
<sequence>MSIETNKHLGAGSTNIVEEGEEACAYALHLTLCHTLPIVLNAAVELELFDIIARAGCGARLSASEIAFELPTKDTAKSASMLDSMLQLLACNSLLACSIRMREEDGVSERIYGLSPAGKYFVQNDGSGGSSGSSSVAPFLRLVYHPASREAWFHLKDAVLEGSTPFERVHGMPPFEYIKTDPKFHSVLVAAMAGISNVVMGRILRVYKGFDGLRSLVDVGGGIGKTLSMILSIHPSIKSINFDLPHVIKSAPSYPGIEHVEGDMFSRIPKGDAALLKSVLHDWGDEHCLKVLKNCHKALPKDGKVIIIELVKPEVPDSSIAAKYAIEDDNNMLVHTGGRERTEKEFQALCKGSGFSNYQIICRACSVCVIEFYK</sequence>
<protein>
    <submittedName>
        <fullName evidence="1">Uncharacterized protein</fullName>
    </submittedName>
</protein>
<name>A0ACC0LJD4_RHOML</name>
<reference evidence="1" key="1">
    <citation type="submission" date="2022-02" db="EMBL/GenBank/DDBJ databases">
        <title>Plant Genome Project.</title>
        <authorList>
            <person name="Zhang R.-G."/>
        </authorList>
    </citation>
    <scope>NUCLEOTIDE SEQUENCE</scope>
    <source>
        <strain evidence="1">AT1</strain>
    </source>
</reference>
<dbReference type="EMBL" id="CM046399">
    <property type="protein sequence ID" value="KAI8528888.1"/>
    <property type="molecule type" value="Genomic_DNA"/>
</dbReference>
<accession>A0ACC0LJD4</accession>
<keyword evidence="2" id="KW-1185">Reference proteome</keyword>